<protein>
    <submittedName>
        <fullName evidence="1">Uncharacterized protein</fullName>
    </submittedName>
</protein>
<sequence>MLSTLLLGACDAEQPKPPTPETAGISLFPDQLTSPLAGIINVDRNRNIAKVLAERDVCQSEKSAQYRQSNWLVVSNQ</sequence>
<comment type="caution">
    <text evidence="1">The sequence shown here is derived from an EMBL/GenBank/DDBJ whole genome shotgun (WGS) entry which is preliminary data.</text>
</comment>
<proteinExistence type="predicted"/>
<evidence type="ECO:0000313" key="1">
    <source>
        <dbReference type="EMBL" id="ROH87014.1"/>
    </source>
</evidence>
<dbReference type="EMBL" id="RJVP01000002">
    <property type="protein sequence ID" value="ROH87014.1"/>
    <property type="molecule type" value="Genomic_DNA"/>
</dbReference>
<dbReference type="Proteomes" id="UP000275137">
    <property type="component" value="Unassembled WGS sequence"/>
</dbReference>
<name>A0A3N0V388_9PROT</name>
<evidence type="ECO:0000313" key="2">
    <source>
        <dbReference type="Proteomes" id="UP000275137"/>
    </source>
</evidence>
<dbReference type="AlphaFoldDB" id="A0A3N0V388"/>
<reference evidence="1 2" key="1">
    <citation type="submission" date="2018-10" db="EMBL/GenBank/DDBJ databases">
        <authorList>
            <person name="Chen W.-M."/>
        </authorList>
    </citation>
    <scope>NUCLEOTIDE SEQUENCE [LARGE SCALE GENOMIC DNA]</scope>
    <source>
        <strain evidence="1 2">H-5</strain>
    </source>
</reference>
<keyword evidence="2" id="KW-1185">Reference proteome</keyword>
<gene>
    <name evidence="1" type="ORF">ED236_04800</name>
</gene>
<organism evidence="1 2">
    <name type="scientific">Pseudomethylobacillus aquaticus</name>
    <dbReference type="NCBI Taxonomy" id="2676064"/>
    <lineage>
        <taxon>Bacteria</taxon>
        <taxon>Pseudomonadati</taxon>
        <taxon>Pseudomonadota</taxon>
        <taxon>Betaproteobacteria</taxon>
        <taxon>Nitrosomonadales</taxon>
        <taxon>Methylophilaceae</taxon>
        <taxon>Pseudomethylobacillus</taxon>
    </lineage>
</organism>
<accession>A0A3N0V388</accession>